<evidence type="ECO:0000256" key="1">
    <source>
        <dbReference type="ARBA" id="ARBA00010211"/>
    </source>
</evidence>
<dbReference type="Proteomes" id="UP001157017">
    <property type="component" value="Unassembled WGS sequence"/>
</dbReference>
<feature type="compositionally biased region" description="Low complexity" evidence="3">
    <location>
        <begin position="149"/>
        <end position="161"/>
    </location>
</feature>
<dbReference type="InterPro" id="IPR018833">
    <property type="entry name" value="Rv2993c-like_N"/>
</dbReference>
<evidence type="ECO:0000256" key="2">
    <source>
        <dbReference type="ARBA" id="ARBA00022723"/>
    </source>
</evidence>
<proteinExistence type="inferred from homology"/>
<feature type="domain" description="Fumarylacetoacetase-like C-terminal" evidence="4">
    <location>
        <begin position="61"/>
        <end position="115"/>
    </location>
</feature>
<evidence type="ECO:0000256" key="3">
    <source>
        <dbReference type="SAM" id="MobiDB-lite"/>
    </source>
</evidence>
<dbReference type="Gene3D" id="3.90.850.10">
    <property type="entry name" value="Fumarylacetoacetase-like, C-terminal domain"/>
    <property type="match status" value="1"/>
</dbReference>
<accession>A0ABQ6JN09</accession>
<feature type="compositionally biased region" description="Basic residues" evidence="3">
    <location>
        <begin position="179"/>
        <end position="193"/>
    </location>
</feature>
<protein>
    <recommendedName>
        <fullName evidence="8">Fumarylacetoacetase-like C-terminal domain-containing protein</fullName>
    </recommendedName>
</protein>
<keyword evidence="7" id="KW-1185">Reference proteome</keyword>
<feature type="region of interest" description="Disordered" evidence="3">
    <location>
        <begin position="113"/>
        <end position="222"/>
    </location>
</feature>
<sequence>MRIARYTTGDEPAYGVVREHEGRQMIAQVHGDPMYRSLEPTGVVVALDDVRLLAPVIPRSKVIGIGKNYADHAAEMGGEAPKEPLVFLKPNTAVVGPGDPVTLPAISNEVHYEGEPGRRHRPHLQGRAEGAGARGGLRLHRRQRRDPARPAAQRRPVGARQGLRRLVPARPLDRDRARPQRPRRHHAPRRRGRPERPDVADDPRRADPGGTCRRRSRCCPAT</sequence>
<feature type="domain" description="Rv2993c-like N-terminal" evidence="5">
    <location>
        <begin position="1"/>
        <end position="55"/>
    </location>
</feature>
<keyword evidence="2" id="KW-0479">Metal-binding</keyword>
<evidence type="ECO:0000259" key="4">
    <source>
        <dbReference type="Pfam" id="PF01557"/>
    </source>
</evidence>
<feature type="compositionally biased region" description="Basic residues" evidence="3">
    <location>
        <begin position="212"/>
        <end position="222"/>
    </location>
</feature>
<name>A0ABQ6JN09_9ACTN</name>
<evidence type="ECO:0000313" key="6">
    <source>
        <dbReference type="EMBL" id="GMA88758.1"/>
    </source>
</evidence>
<dbReference type="PANTHER" id="PTHR42796:SF4">
    <property type="entry name" value="FUMARYLACETOACETATE HYDROLASE DOMAIN-CONTAINING PROTEIN 2A"/>
    <property type="match status" value="1"/>
</dbReference>
<dbReference type="EMBL" id="BSUZ01000001">
    <property type="protein sequence ID" value="GMA88758.1"/>
    <property type="molecule type" value="Genomic_DNA"/>
</dbReference>
<dbReference type="Pfam" id="PF01557">
    <property type="entry name" value="FAA_hydrolase"/>
    <property type="match status" value="1"/>
</dbReference>
<dbReference type="InterPro" id="IPR051121">
    <property type="entry name" value="FAH"/>
</dbReference>
<organism evidence="6 7">
    <name type="scientific">Angustibacter aerolatus</name>
    <dbReference type="NCBI Taxonomy" id="1162965"/>
    <lineage>
        <taxon>Bacteria</taxon>
        <taxon>Bacillati</taxon>
        <taxon>Actinomycetota</taxon>
        <taxon>Actinomycetes</taxon>
        <taxon>Kineosporiales</taxon>
        <taxon>Kineosporiaceae</taxon>
    </lineage>
</organism>
<evidence type="ECO:0000259" key="5">
    <source>
        <dbReference type="Pfam" id="PF10370"/>
    </source>
</evidence>
<dbReference type="Gene3D" id="2.30.30.370">
    <property type="entry name" value="FAH"/>
    <property type="match status" value="1"/>
</dbReference>
<dbReference type="InterPro" id="IPR011234">
    <property type="entry name" value="Fumarylacetoacetase-like_C"/>
</dbReference>
<comment type="similarity">
    <text evidence="1">Belongs to the FAH family.</text>
</comment>
<evidence type="ECO:0008006" key="8">
    <source>
        <dbReference type="Google" id="ProtNLM"/>
    </source>
</evidence>
<evidence type="ECO:0000313" key="7">
    <source>
        <dbReference type="Proteomes" id="UP001157017"/>
    </source>
</evidence>
<dbReference type="SUPFAM" id="SSF56529">
    <property type="entry name" value="FAH"/>
    <property type="match status" value="1"/>
</dbReference>
<comment type="caution">
    <text evidence="6">The sequence shown here is derived from an EMBL/GenBank/DDBJ whole genome shotgun (WGS) entry which is preliminary data.</text>
</comment>
<gene>
    <name evidence="6" type="ORF">GCM10025868_40080</name>
</gene>
<feature type="compositionally biased region" description="Basic and acidic residues" evidence="3">
    <location>
        <begin position="194"/>
        <end position="207"/>
    </location>
</feature>
<reference evidence="7" key="1">
    <citation type="journal article" date="2019" name="Int. J. Syst. Evol. Microbiol.">
        <title>The Global Catalogue of Microorganisms (GCM) 10K type strain sequencing project: providing services to taxonomists for standard genome sequencing and annotation.</title>
        <authorList>
            <consortium name="The Broad Institute Genomics Platform"/>
            <consortium name="The Broad Institute Genome Sequencing Center for Infectious Disease"/>
            <person name="Wu L."/>
            <person name="Ma J."/>
        </authorList>
    </citation>
    <scope>NUCLEOTIDE SEQUENCE [LARGE SCALE GENOMIC DNA]</scope>
    <source>
        <strain evidence="7">NBRC 108730</strain>
    </source>
</reference>
<dbReference type="Pfam" id="PF10370">
    <property type="entry name" value="Rv2993c-like_N"/>
    <property type="match status" value="1"/>
</dbReference>
<dbReference type="PANTHER" id="PTHR42796">
    <property type="entry name" value="FUMARYLACETOACETATE HYDROLASE DOMAIN-CONTAINING PROTEIN 2A-RELATED"/>
    <property type="match status" value="1"/>
</dbReference>
<dbReference type="InterPro" id="IPR036663">
    <property type="entry name" value="Fumarylacetoacetase_C_sf"/>
</dbReference>